<keyword evidence="3" id="KW-0256">Endoplasmic reticulum</keyword>
<dbReference type="Gene3D" id="4.10.400.10">
    <property type="entry name" value="Low-density Lipoprotein Receptor"/>
    <property type="match status" value="1"/>
</dbReference>
<organism evidence="9 10">
    <name type="scientific">Oopsacas minuta</name>
    <dbReference type="NCBI Taxonomy" id="111878"/>
    <lineage>
        <taxon>Eukaryota</taxon>
        <taxon>Metazoa</taxon>
        <taxon>Porifera</taxon>
        <taxon>Hexactinellida</taxon>
        <taxon>Hexasterophora</taxon>
        <taxon>Lyssacinosida</taxon>
        <taxon>Leucopsacidae</taxon>
        <taxon>Oopsacas</taxon>
    </lineage>
</organism>
<evidence type="ECO:0000256" key="2">
    <source>
        <dbReference type="ARBA" id="ARBA00022729"/>
    </source>
</evidence>
<comment type="caution">
    <text evidence="9">The sequence shown here is derived from an EMBL/GenBank/DDBJ whole genome shotgun (WGS) entry which is preliminary data.</text>
</comment>
<dbReference type="Pfam" id="PF12999">
    <property type="entry name" value="PRKCSH-like"/>
    <property type="match status" value="1"/>
</dbReference>
<feature type="coiled-coil region" evidence="5">
    <location>
        <begin position="161"/>
        <end position="217"/>
    </location>
</feature>
<feature type="signal peptide" evidence="7">
    <location>
        <begin position="1"/>
        <end position="16"/>
    </location>
</feature>
<keyword evidence="2 7" id="KW-0732">Signal</keyword>
<evidence type="ECO:0000259" key="8">
    <source>
        <dbReference type="PROSITE" id="PS51914"/>
    </source>
</evidence>
<feature type="region of interest" description="Disordered" evidence="6">
    <location>
        <begin position="301"/>
        <end position="343"/>
    </location>
</feature>
<dbReference type="InterPro" id="IPR039794">
    <property type="entry name" value="Gtb1-like"/>
</dbReference>
<dbReference type="Proteomes" id="UP001165289">
    <property type="component" value="Unassembled WGS sequence"/>
</dbReference>
<feature type="domain" description="MRH" evidence="8">
    <location>
        <begin position="403"/>
        <end position="503"/>
    </location>
</feature>
<dbReference type="Pfam" id="PF13015">
    <property type="entry name" value="PRKCSH_1"/>
    <property type="match status" value="1"/>
</dbReference>
<evidence type="ECO:0000256" key="7">
    <source>
        <dbReference type="SAM" id="SignalP"/>
    </source>
</evidence>
<protein>
    <recommendedName>
        <fullName evidence="1">Glucosidase 2 subunit beta</fullName>
    </recommendedName>
</protein>
<dbReference type="Gene3D" id="2.70.130.10">
    <property type="entry name" value="Mannose-6-phosphate receptor binding domain"/>
    <property type="match status" value="1"/>
</dbReference>
<dbReference type="InterPro" id="IPR011992">
    <property type="entry name" value="EF-hand-dom_pair"/>
</dbReference>
<dbReference type="InterPro" id="IPR036055">
    <property type="entry name" value="LDL_receptor-like_sf"/>
</dbReference>
<evidence type="ECO:0000256" key="6">
    <source>
        <dbReference type="SAM" id="MobiDB-lite"/>
    </source>
</evidence>
<evidence type="ECO:0000256" key="5">
    <source>
        <dbReference type="SAM" id="Coils"/>
    </source>
</evidence>
<reference evidence="9 10" key="1">
    <citation type="journal article" date="2023" name="BMC Biol.">
        <title>The compact genome of the sponge Oopsacas minuta (Hexactinellida) is lacking key metazoan core genes.</title>
        <authorList>
            <person name="Santini S."/>
            <person name="Schenkelaars Q."/>
            <person name="Jourda C."/>
            <person name="Duchesne M."/>
            <person name="Belahbib H."/>
            <person name="Rocher C."/>
            <person name="Selva M."/>
            <person name="Riesgo A."/>
            <person name="Vervoort M."/>
            <person name="Leys S.P."/>
            <person name="Kodjabachian L."/>
            <person name="Le Bivic A."/>
            <person name="Borchiellini C."/>
            <person name="Claverie J.M."/>
            <person name="Renard E."/>
        </authorList>
    </citation>
    <scope>NUCLEOTIDE SEQUENCE [LARGE SCALE GENOMIC DNA]</scope>
    <source>
        <strain evidence="9">SPO-2</strain>
    </source>
</reference>
<dbReference type="AlphaFoldDB" id="A0AAV7K3P2"/>
<name>A0AAV7K3P2_9METZ</name>
<dbReference type="GO" id="GO:0006491">
    <property type="term" value="P:N-glycan processing"/>
    <property type="evidence" value="ECO:0007669"/>
    <property type="project" value="TreeGrafter"/>
</dbReference>
<keyword evidence="10" id="KW-1185">Reference proteome</keyword>
<dbReference type="EMBL" id="JAKMXF010000166">
    <property type="protein sequence ID" value="KAI6655873.1"/>
    <property type="molecule type" value="Genomic_DNA"/>
</dbReference>
<proteinExistence type="predicted"/>
<dbReference type="PROSITE" id="PS51914">
    <property type="entry name" value="MRH"/>
    <property type="match status" value="1"/>
</dbReference>
<dbReference type="GO" id="GO:0017177">
    <property type="term" value="C:glucosidase II complex"/>
    <property type="evidence" value="ECO:0007669"/>
    <property type="project" value="TreeGrafter"/>
</dbReference>
<dbReference type="Gene3D" id="1.10.238.10">
    <property type="entry name" value="EF-hand"/>
    <property type="match status" value="1"/>
</dbReference>
<accession>A0AAV7K3P2</accession>
<gene>
    <name evidence="9" type="ORF">LOD99_1607</name>
</gene>
<dbReference type="InterPro" id="IPR028146">
    <property type="entry name" value="PRKCSH_N"/>
</dbReference>
<dbReference type="PANTHER" id="PTHR12630:SF1">
    <property type="entry name" value="GLUCOSIDASE 2 SUBUNIT BETA"/>
    <property type="match status" value="1"/>
</dbReference>
<evidence type="ECO:0000313" key="10">
    <source>
        <dbReference type="Proteomes" id="UP001165289"/>
    </source>
</evidence>
<sequence length="516" mass="58760">MKLILILFPLITTLLCSPMQSSPVQIVGVAPSQKVFYENSDGYFTCKDYSFTFPFSHVNDDFCDCPDGSDEPSTAACPNGEFYCINSAFRPKTIPSRLVNDGFCDCCDGTDEYKSPSGLLCENTCVEKGRQEIDRLKKYEIIHQEGYRQKLEFIELAVHKRVEKNEELVILKDEIENASDEMYKAELAKNDAEELANEAKERHKEIAEALKQEALQNKISGVFNEIDTNGDTLVSTEELKTRSELDTNGDGVADEAELRVLFGEELEGGVTDQEFTKHWGEYQAVNRAFQRKQDEIIHAIKQGKETRVPKLQSANGNDQEAEENSESDDEPFEDEAPPPSDSEEINIEFDAETNALIATADQTRRLYDDAKRVHDDIQGKIAEINKFLTLDLGNDHEFYPISEKCFSRDDREYTYELCPFNKVVQRPKSGGRETSLGVWGEWENTEHKHEAMMYNKGERCWNGPERNTKVIVLCGSSSELISVDEPDRCQYLFYFRTPAGCKESLAESRLHRHDEL</sequence>
<dbReference type="SUPFAM" id="SSF57424">
    <property type="entry name" value="LDL receptor-like module"/>
    <property type="match status" value="1"/>
</dbReference>
<feature type="compositionally biased region" description="Acidic residues" evidence="6">
    <location>
        <begin position="319"/>
        <end position="343"/>
    </location>
</feature>
<evidence type="ECO:0000313" key="9">
    <source>
        <dbReference type="EMBL" id="KAI6655873.1"/>
    </source>
</evidence>
<evidence type="ECO:0000256" key="4">
    <source>
        <dbReference type="ARBA" id="ARBA00023157"/>
    </source>
</evidence>
<dbReference type="InterPro" id="IPR036607">
    <property type="entry name" value="PRKCSH"/>
</dbReference>
<dbReference type="SUPFAM" id="SSF47473">
    <property type="entry name" value="EF-hand"/>
    <property type="match status" value="1"/>
</dbReference>
<evidence type="ECO:0000256" key="3">
    <source>
        <dbReference type="ARBA" id="ARBA00022824"/>
    </source>
</evidence>
<feature type="chain" id="PRO_5043608380" description="Glucosidase 2 subunit beta" evidence="7">
    <location>
        <begin position="17"/>
        <end position="516"/>
    </location>
</feature>
<keyword evidence="5" id="KW-0175">Coiled coil</keyword>
<dbReference type="InterPro" id="IPR009011">
    <property type="entry name" value="Man6P_isomerase_rcpt-bd_dom_sf"/>
</dbReference>
<dbReference type="PANTHER" id="PTHR12630">
    <property type="entry name" value="N-LINKED OLIGOSACCHARIDE PROCESSING"/>
    <property type="match status" value="1"/>
</dbReference>
<evidence type="ECO:0000256" key="1">
    <source>
        <dbReference type="ARBA" id="ARBA00022387"/>
    </source>
</evidence>
<dbReference type="SUPFAM" id="SSF50911">
    <property type="entry name" value="Mannose 6-phosphate receptor domain"/>
    <property type="match status" value="1"/>
</dbReference>
<keyword evidence="4" id="KW-1015">Disulfide bond</keyword>
<dbReference type="InterPro" id="IPR044865">
    <property type="entry name" value="MRH_dom"/>
</dbReference>